<dbReference type="GO" id="GO:0015562">
    <property type="term" value="F:efflux transmembrane transporter activity"/>
    <property type="evidence" value="ECO:0007669"/>
    <property type="project" value="InterPro"/>
</dbReference>
<feature type="chain" id="PRO_5005119581" evidence="10">
    <location>
        <begin position="27"/>
        <end position="482"/>
    </location>
</feature>
<evidence type="ECO:0000256" key="1">
    <source>
        <dbReference type="ARBA" id="ARBA00004459"/>
    </source>
</evidence>
<evidence type="ECO:0000256" key="2">
    <source>
        <dbReference type="ARBA" id="ARBA00007613"/>
    </source>
</evidence>
<feature type="signal peptide" evidence="10">
    <location>
        <begin position="1"/>
        <end position="26"/>
    </location>
</feature>
<reference evidence="12 13" key="1">
    <citation type="submission" date="2015-05" db="EMBL/GenBank/DDBJ databases">
        <title>Genome sequences of Pluralibacter gergoviae.</title>
        <authorList>
            <person name="Greninger A.L."/>
            <person name="Miller S."/>
        </authorList>
    </citation>
    <scope>NUCLEOTIDE SEQUENCE [LARGE SCALE GENOMIC DNA]</scope>
    <source>
        <strain evidence="12 13">JS81F13</strain>
    </source>
</reference>
<gene>
    <name evidence="12" type="ORF">ABW06_13995</name>
</gene>
<dbReference type="PATRIC" id="fig|61647.15.peg.970"/>
<keyword evidence="6 10" id="KW-0472">Membrane</keyword>
<comment type="function">
    <text evidence="9">Could be involved in resistance to puromycin, acriflavine and tetraphenylarsonium chloride.</text>
</comment>
<evidence type="ECO:0000313" key="13">
    <source>
        <dbReference type="Proteomes" id="UP000036196"/>
    </source>
</evidence>
<evidence type="ECO:0000256" key="5">
    <source>
        <dbReference type="ARBA" id="ARBA00022729"/>
    </source>
</evidence>
<name>A0A0J5KZZ9_PLUGE</name>
<evidence type="ECO:0000256" key="3">
    <source>
        <dbReference type="ARBA" id="ARBA00022452"/>
    </source>
</evidence>
<dbReference type="Proteomes" id="UP000036196">
    <property type="component" value="Unassembled WGS sequence"/>
</dbReference>
<evidence type="ECO:0000256" key="11">
    <source>
        <dbReference type="SAM" id="Coils"/>
    </source>
</evidence>
<keyword evidence="8 10" id="KW-0449">Lipoprotein</keyword>
<comment type="similarity">
    <text evidence="2 10">Belongs to the outer membrane factor (OMF) (TC 1.B.17) family.</text>
</comment>
<dbReference type="NCBIfam" id="TIGR01845">
    <property type="entry name" value="outer_NodT"/>
    <property type="match status" value="1"/>
</dbReference>
<dbReference type="Gene3D" id="2.20.200.10">
    <property type="entry name" value="Outer membrane efflux proteins (OEP)"/>
    <property type="match status" value="1"/>
</dbReference>
<dbReference type="NCBIfam" id="NF007390">
    <property type="entry name" value="PRK09915.1"/>
    <property type="match status" value="1"/>
</dbReference>
<evidence type="ECO:0000256" key="4">
    <source>
        <dbReference type="ARBA" id="ARBA00022692"/>
    </source>
</evidence>
<evidence type="ECO:0000256" key="8">
    <source>
        <dbReference type="ARBA" id="ARBA00023288"/>
    </source>
</evidence>
<proteinExistence type="inferred from homology"/>
<comment type="caution">
    <text evidence="12">The sequence shown here is derived from an EMBL/GenBank/DDBJ whole genome shotgun (WGS) entry which is preliminary data.</text>
</comment>
<sequence>MTFIASPCRRLLALAVSLTVAGCALIQDDPGKMQTINPQRVELAQAIHLADSGWPDARWWEGYRDPQLSMLINRALQNSPGIQGVRLRVQQSQSGVELAQSALGLQATAVAAQNRMRVTNRNFTWPYSYSLPEDHKGPWYTLNTVGVGGELNIDLWGANRDQVSAAMGEKNAHLAETAAAELDLASSVAQLYFAMQVTWRQIALLNQLEEIGALSERAHQRRAERGLEDSVDIANARSERLAAQQQVSAARQTLIDYRETLRALLGADAHNMPEIHPTDLPTLQQSLPPTLAFDLLARRPDLQAMSGYITASLSRVEAAKAAFYPHFDIKAFWGYNALHVGDLFKYSFQQVNILPGLYLPLFDGGRLNATLKSTRTASNMLIKQYNQAVLDAVRDVAITSSQLNELNQQAQMQQQKVSAAQVATDSARAHYARGLVSYYAAEEARRAAINQQILLLDVQARQLSTDVALIKALGGGYRPVAQ</sequence>
<dbReference type="Pfam" id="PF02321">
    <property type="entry name" value="OEP"/>
    <property type="match status" value="2"/>
</dbReference>
<dbReference type="AlphaFoldDB" id="A0A0J5KZZ9"/>
<dbReference type="EMBL" id="LDZF01000013">
    <property type="protein sequence ID" value="KMK13098.1"/>
    <property type="molecule type" value="Genomic_DNA"/>
</dbReference>
<keyword evidence="7 10" id="KW-0564">Palmitate</keyword>
<dbReference type="Gene3D" id="1.20.1600.10">
    <property type="entry name" value="Outer membrane efflux proteins (OEP)"/>
    <property type="match status" value="1"/>
</dbReference>
<keyword evidence="3 10" id="KW-1134">Transmembrane beta strand</keyword>
<evidence type="ECO:0000256" key="10">
    <source>
        <dbReference type="RuleBase" id="RU362097"/>
    </source>
</evidence>
<evidence type="ECO:0000256" key="7">
    <source>
        <dbReference type="ARBA" id="ARBA00023139"/>
    </source>
</evidence>
<dbReference type="PANTHER" id="PTHR30203">
    <property type="entry name" value="OUTER MEMBRANE CATION EFFLUX PROTEIN"/>
    <property type="match status" value="1"/>
</dbReference>
<dbReference type="InterPro" id="IPR010131">
    <property type="entry name" value="MdtP/NodT-like"/>
</dbReference>
<keyword evidence="5 10" id="KW-0732">Signal</keyword>
<dbReference type="RefSeq" id="WP_048279324.1">
    <property type="nucleotide sequence ID" value="NZ_LDZF01000013.1"/>
</dbReference>
<keyword evidence="11" id="KW-0175">Coiled coil</keyword>
<dbReference type="STRING" id="61647.LG71_21020"/>
<accession>A0A0J5KZZ9</accession>
<evidence type="ECO:0000256" key="9">
    <source>
        <dbReference type="ARBA" id="ARBA00037313"/>
    </source>
</evidence>
<keyword evidence="13" id="KW-1185">Reference proteome</keyword>
<keyword evidence="4 10" id="KW-0812">Transmembrane</keyword>
<dbReference type="SUPFAM" id="SSF56954">
    <property type="entry name" value="Outer membrane efflux proteins (OEP)"/>
    <property type="match status" value="1"/>
</dbReference>
<dbReference type="InterPro" id="IPR003423">
    <property type="entry name" value="OMP_efflux"/>
</dbReference>
<protein>
    <submittedName>
        <fullName evidence="12">Transporter</fullName>
    </submittedName>
</protein>
<feature type="coiled-coil region" evidence="11">
    <location>
        <begin position="396"/>
        <end position="423"/>
    </location>
</feature>
<dbReference type="eggNOG" id="COG1538">
    <property type="taxonomic scope" value="Bacteria"/>
</dbReference>
<organism evidence="12 13">
    <name type="scientific">Pluralibacter gergoviae</name>
    <name type="common">Enterobacter gergoviae</name>
    <dbReference type="NCBI Taxonomy" id="61647"/>
    <lineage>
        <taxon>Bacteria</taxon>
        <taxon>Pseudomonadati</taxon>
        <taxon>Pseudomonadota</taxon>
        <taxon>Gammaproteobacteria</taxon>
        <taxon>Enterobacterales</taxon>
        <taxon>Enterobacteriaceae</taxon>
        <taxon>Pluralibacter</taxon>
    </lineage>
</organism>
<dbReference type="GO" id="GO:0009279">
    <property type="term" value="C:cell outer membrane"/>
    <property type="evidence" value="ECO:0007669"/>
    <property type="project" value="UniProtKB-SubCell"/>
</dbReference>
<comment type="subcellular location">
    <subcellularLocation>
        <location evidence="1 10">Cell outer membrane</location>
        <topology evidence="1 10">Lipid-anchor</topology>
    </subcellularLocation>
</comment>
<evidence type="ECO:0000313" key="12">
    <source>
        <dbReference type="EMBL" id="KMK13098.1"/>
    </source>
</evidence>
<dbReference type="PANTHER" id="PTHR30203:SF20">
    <property type="entry name" value="MULTIDRUG RESISTANCE OUTER MEMBRANE PROTEIN MDTP-RELATED"/>
    <property type="match status" value="1"/>
</dbReference>
<evidence type="ECO:0000256" key="6">
    <source>
        <dbReference type="ARBA" id="ARBA00023136"/>
    </source>
</evidence>